<accession>A0A3E0H3Z0</accession>
<dbReference type="InterPro" id="IPR000905">
    <property type="entry name" value="Gcp-like_dom"/>
</dbReference>
<name>A0A3E0H3Z0_9GAMM</name>
<dbReference type="EMBL" id="QUNR01000003">
    <property type="protein sequence ID" value="REH37915.1"/>
    <property type="molecule type" value="Genomic_DNA"/>
</dbReference>
<dbReference type="PANTHER" id="PTHR11735">
    <property type="entry name" value="TRNA N6-ADENOSINE THREONYLCARBAMOYLTRANSFERASE"/>
    <property type="match status" value="1"/>
</dbReference>
<dbReference type="Gene3D" id="3.30.420.40">
    <property type="match status" value="2"/>
</dbReference>
<dbReference type="InterPro" id="IPR043129">
    <property type="entry name" value="ATPase_NBD"/>
</dbReference>
<evidence type="ECO:0000256" key="3">
    <source>
        <dbReference type="ARBA" id="ARBA00032446"/>
    </source>
</evidence>
<gene>
    <name evidence="5" type="ORF">DFR26_1699</name>
</gene>
<sequence length="229" mass="24371">MKLLAIETTTEYCSAALSSGAGEPLFRHVHAPREQTQRILPMIDALLAESGWSLRELDAIAYANGPGAFTGVRIGAAVAQGLAFGADVGMVGICSLRTLAQAAWRERGVDRVMASFDARMGEIYAGVFAQHQGLMQALDDVIACKPEALPSSWVSGSYVGVGSAWGSYADVLAAQLDITHQYPDLAPSAVDVATLAIDHLARHPALAPEQALPVYLRDDVWKKLPGRQS</sequence>
<dbReference type="RefSeq" id="WP_116208506.1">
    <property type="nucleotide sequence ID" value="NZ_QUNR01000003.1"/>
</dbReference>
<dbReference type="NCBIfam" id="TIGR03725">
    <property type="entry name" value="T6A_YeaZ"/>
    <property type="match status" value="1"/>
</dbReference>
<comment type="caution">
    <text evidence="5">The sequence shown here is derived from an EMBL/GenBank/DDBJ whole genome shotgun (WGS) entry which is preliminary data.</text>
</comment>
<dbReference type="SUPFAM" id="SSF53067">
    <property type="entry name" value="Actin-like ATPase domain"/>
    <property type="match status" value="2"/>
</dbReference>
<evidence type="ECO:0000256" key="2">
    <source>
        <dbReference type="ARBA" id="ARBA00019012"/>
    </source>
</evidence>
<comment type="similarity">
    <text evidence="1">Belongs to the KAE1 / TsaD family. TsaB subfamily.</text>
</comment>
<dbReference type="GO" id="GO:0002949">
    <property type="term" value="P:tRNA threonylcarbamoyladenosine modification"/>
    <property type="evidence" value="ECO:0007669"/>
    <property type="project" value="InterPro"/>
</dbReference>
<reference evidence="5 6" key="1">
    <citation type="submission" date="2018-08" db="EMBL/GenBank/DDBJ databases">
        <title>Genomic Encyclopedia of Type Strains, Phase IV (KMG-IV): sequencing the most valuable type-strain genomes for metagenomic binning, comparative biology and taxonomic classification.</title>
        <authorList>
            <person name="Goeker M."/>
        </authorList>
    </citation>
    <scope>NUCLEOTIDE SEQUENCE [LARGE SCALE GENOMIC DNA]</scope>
    <source>
        <strain evidence="5 6">DSM 26022</strain>
    </source>
</reference>
<dbReference type="CDD" id="cd24032">
    <property type="entry name" value="ASKHA_NBD_TsaB"/>
    <property type="match status" value="1"/>
</dbReference>
<dbReference type="PANTHER" id="PTHR11735:SF11">
    <property type="entry name" value="TRNA THREONYLCARBAMOYLADENOSINE BIOSYNTHESIS PROTEIN TSAB"/>
    <property type="match status" value="1"/>
</dbReference>
<feature type="domain" description="Gcp-like" evidence="4">
    <location>
        <begin position="31"/>
        <end position="142"/>
    </location>
</feature>
<dbReference type="Proteomes" id="UP000256774">
    <property type="component" value="Unassembled WGS sequence"/>
</dbReference>
<organism evidence="5 6">
    <name type="scientific">Paraperlucidibaca baekdonensis</name>
    <dbReference type="NCBI Taxonomy" id="748120"/>
    <lineage>
        <taxon>Bacteria</taxon>
        <taxon>Pseudomonadati</taxon>
        <taxon>Pseudomonadota</taxon>
        <taxon>Gammaproteobacteria</taxon>
        <taxon>Moraxellales</taxon>
        <taxon>Moraxellaceae</taxon>
        <taxon>Paraperlucidibaca</taxon>
    </lineage>
</organism>
<evidence type="ECO:0000313" key="5">
    <source>
        <dbReference type="EMBL" id="REH37915.1"/>
    </source>
</evidence>
<evidence type="ECO:0000256" key="1">
    <source>
        <dbReference type="ARBA" id="ARBA00010493"/>
    </source>
</evidence>
<dbReference type="GO" id="GO:0005829">
    <property type="term" value="C:cytosol"/>
    <property type="evidence" value="ECO:0007669"/>
    <property type="project" value="TreeGrafter"/>
</dbReference>
<dbReference type="AlphaFoldDB" id="A0A3E0H3Z0"/>
<dbReference type="OrthoDB" id="9809995at2"/>
<keyword evidence="6" id="KW-1185">Reference proteome</keyword>
<dbReference type="InterPro" id="IPR022496">
    <property type="entry name" value="T6A_TsaB"/>
</dbReference>
<proteinExistence type="inferred from homology"/>
<dbReference type="Pfam" id="PF00814">
    <property type="entry name" value="TsaD"/>
    <property type="match status" value="1"/>
</dbReference>
<protein>
    <recommendedName>
        <fullName evidence="2">tRNA threonylcarbamoyladenosine biosynthesis protein TsaB</fullName>
    </recommendedName>
    <alternativeName>
        <fullName evidence="3">t(6)A37 threonylcarbamoyladenosine biosynthesis protein TsaB</fullName>
    </alternativeName>
</protein>
<evidence type="ECO:0000259" key="4">
    <source>
        <dbReference type="Pfam" id="PF00814"/>
    </source>
</evidence>
<evidence type="ECO:0000313" key="6">
    <source>
        <dbReference type="Proteomes" id="UP000256774"/>
    </source>
</evidence>